<keyword evidence="3" id="KW-1185">Reference proteome</keyword>
<gene>
    <name evidence="2" type="ORF">ThesiDRAFT1_1784</name>
</gene>
<proteinExistence type="predicted"/>
<dbReference type="EMBL" id="CM001486">
    <property type="protein sequence ID" value="EIW00668.1"/>
    <property type="molecule type" value="Genomic_DNA"/>
</dbReference>
<dbReference type="Gene3D" id="3.40.50.2000">
    <property type="entry name" value="Glycogen Phosphorylase B"/>
    <property type="match status" value="2"/>
</dbReference>
<reference evidence="2 3" key="1">
    <citation type="submission" date="2012-02" db="EMBL/GenBank/DDBJ databases">
        <title>Improved High-Quality Draft sequence of Thermoanaerobacter siderophilus SR4.</title>
        <authorList>
            <consortium name="US DOE Joint Genome Institute"/>
            <person name="Lucas S."/>
            <person name="Han J."/>
            <person name="Lapidus A."/>
            <person name="Cheng J.-F."/>
            <person name="Goodwin L."/>
            <person name="Pitluck S."/>
            <person name="Peters L."/>
            <person name="Detter J.C."/>
            <person name="Han C."/>
            <person name="Tapia R."/>
            <person name="Land M."/>
            <person name="Hauser L."/>
            <person name="Kyrpides N."/>
            <person name="Ivanova N."/>
            <person name="Pagani I."/>
            <person name="Hemme C."/>
            <person name="Woyke T."/>
        </authorList>
    </citation>
    <scope>NUCLEOTIDE SEQUENCE [LARGE SCALE GENOMIC DNA]</scope>
    <source>
        <strain evidence="2 3">SR4</strain>
    </source>
</reference>
<evidence type="ECO:0000259" key="1">
    <source>
        <dbReference type="Pfam" id="PF00534"/>
    </source>
</evidence>
<dbReference type="SUPFAM" id="SSF53756">
    <property type="entry name" value="UDP-Glycosyltransferase/glycogen phosphorylase"/>
    <property type="match status" value="1"/>
</dbReference>
<sequence>MKGMKIAYITSQTPYGKGEQFILPEILEVIKKGHDVVVIPVRPEKEIALGDEPKEVAKFTMHIPLLSLNLILKSFLIFIKHPLRVVEIIFKILRHSGSLGKILKNLLIIPKGLVVSEILKKRKINHIHAHWASTPSTLAYIASELTGIPWSFTAHRWDIAENNMLREKARSSNFIRVIDKNGYDEILSYVKEYRDKLYILRVGVKVDVNFKKLDLKKANRALLMAVPANFVVKKGHIYLIQAIKKVIETQNCNVYCYFFGKGLLEDELKLTVTQLNLEDRIFLKGQLPHDELIELYRSGKIDCVILPSIVTDDGEKEGIPVSLMEAMAHKIPVISTNTGGIPELLEGGAGIIVEQKNSDELAKAIMKLINDEKLREELGEKGFEKIEKEFNLSKIVEELLYLMGNN</sequence>
<dbReference type="GO" id="GO:0016757">
    <property type="term" value="F:glycosyltransferase activity"/>
    <property type="evidence" value="ECO:0007669"/>
    <property type="project" value="InterPro"/>
</dbReference>
<protein>
    <submittedName>
        <fullName evidence="2">Glycosyltransferase</fullName>
    </submittedName>
</protein>
<dbReference type="Proteomes" id="UP000005110">
    <property type="component" value="Chromosome"/>
</dbReference>
<feature type="domain" description="Glycosyl transferase family 1" evidence="1">
    <location>
        <begin position="218"/>
        <end position="383"/>
    </location>
</feature>
<dbReference type="AlphaFoldDB" id="I8QZR6"/>
<dbReference type="Pfam" id="PF00534">
    <property type="entry name" value="Glycos_transf_1"/>
    <property type="match status" value="1"/>
</dbReference>
<dbReference type="InterPro" id="IPR001296">
    <property type="entry name" value="Glyco_trans_1"/>
</dbReference>
<accession>I8QZR6</accession>
<evidence type="ECO:0000313" key="2">
    <source>
        <dbReference type="EMBL" id="EIW00668.1"/>
    </source>
</evidence>
<evidence type="ECO:0000313" key="3">
    <source>
        <dbReference type="Proteomes" id="UP000005110"/>
    </source>
</evidence>
<dbReference type="PANTHER" id="PTHR12526">
    <property type="entry name" value="GLYCOSYLTRANSFERASE"/>
    <property type="match status" value="1"/>
</dbReference>
<dbReference type="HOGENOM" id="CLU_2025671_0_0_9"/>
<organism evidence="2 3">
    <name type="scientific">Thermoanaerobacter siderophilus SR4</name>
    <dbReference type="NCBI Taxonomy" id="880478"/>
    <lineage>
        <taxon>Bacteria</taxon>
        <taxon>Bacillati</taxon>
        <taxon>Bacillota</taxon>
        <taxon>Clostridia</taxon>
        <taxon>Thermoanaerobacterales</taxon>
        <taxon>Thermoanaerobacteraceae</taxon>
        <taxon>Thermoanaerobacter</taxon>
    </lineage>
</organism>
<keyword evidence="2" id="KW-0808">Transferase</keyword>
<name>I8QZR6_9THEO</name>
<dbReference type="PANTHER" id="PTHR12526:SF637">
    <property type="entry name" value="GLYCOSYLTRANSFERASE EPSF-RELATED"/>
    <property type="match status" value="1"/>
</dbReference>
<dbReference type="PATRIC" id="fig|880478.3.peg.167"/>